<dbReference type="AlphaFoldDB" id="A0AA40KSN7"/>
<feature type="region of interest" description="Disordered" evidence="1">
    <location>
        <begin position="181"/>
        <end position="214"/>
    </location>
</feature>
<gene>
    <name evidence="2" type="ORF">K0M31_017434</name>
</gene>
<sequence>MEMPGTRKSRQIQESITQPEQLARGRKLRNSSWGKRKDISDTAEYRLKRRPTKGRTSLFVILSDYTVLRHLNLEIHEGGFFQWSGKKYNRPTCGPARNHSPEIARVSEGKEEIGDLSPNFPHEGSLPPPPPAPSCHFSSVKALFHAIRPLDNDRNVPRWKINREIHALGCRPLPAAGGSRYEAKASKVPKQYGRMNEAGDERRAELKRTDKAPG</sequence>
<evidence type="ECO:0000256" key="1">
    <source>
        <dbReference type="SAM" id="MobiDB-lite"/>
    </source>
</evidence>
<dbReference type="EMBL" id="JAHYIQ010000006">
    <property type="protein sequence ID" value="KAK1131141.1"/>
    <property type="molecule type" value="Genomic_DNA"/>
</dbReference>
<name>A0AA40KSN7_9HYME</name>
<reference evidence="2" key="1">
    <citation type="submission" date="2021-10" db="EMBL/GenBank/DDBJ databases">
        <title>Melipona bicolor Genome sequencing and assembly.</title>
        <authorList>
            <person name="Araujo N.S."/>
            <person name="Arias M.C."/>
        </authorList>
    </citation>
    <scope>NUCLEOTIDE SEQUENCE</scope>
    <source>
        <strain evidence="2">USP_2M_L1-L4_2017</strain>
        <tissue evidence="2">Whole body</tissue>
    </source>
</reference>
<evidence type="ECO:0000313" key="2">
    <source>
        <dbReference type="EMBL" id="KAK1131141.1"/>
    </source>
</evidence>
<accession>A0AA40KSN7</accession>
<protein>
    <submittedName>
        <fullName evidence="2">Uncharacterized protein</fullName>
    </submittedName>
</protein>
<proteinExistence type="predicted"/>
<evidence type="ECO:0000313" key="3">
    <source>
        <dbReference type="Proteomes" id="UP001177670"/>
    </source>
</evidence>
<keyword evidence="3" id="KW-1185">Reference proteome</keyword>
<comment type="caution">
    <text evidence="2">The sequence shown here is derived from an EMBL/GenBank/DDBJ whole genome shotgun (WGS) entry which is preliminary data.</text>
</comment>
<feature type="compositionally biased region" description="Basic and acidic residues" evidence="1">
    <location>
        <begin position="197"/>
        <end position="214"/>
    </location>
</feature>
<dbReference type="Proteomes" id="UP001177670">
    <property type="component" value="Unassembled WGS sequence"/>
</dbReference>
<feature type="region of interest" description="Disordered" evidence="1">
    <location>
        <begin position="1"/>
        <end position="35"/>
    </location>
</feature>
<organism evidence="2 3">
    <name type="scientific">Melipona bicolor</name>
    <dbReference type="NCBI Taxonomy" id="60889"/>
    <lineage>
        <taxon>Eukaryota</taxon>
        <taxon>Metazoa</taxon>
        <taxon>Ecdysozoa</taxon>
        <taxon>Arthropoda</taxon>
        <taxon>Hexapoda</taxon>
        <taxon>Insecta</taxon>
        <taxon>Pterygota</taxon>
        <taxon>Neoptera</taxon>
        <taxon>Endopterygota</taxon>
        <taxon>Hymenoptera</taxon>
        <taxon>Apocrita</taxon>
        <taxon>Aculeata</taxon>
        <taxon>Apoidea</taxon>
        <taxon>Anthophila</taxon>
        <taxon>Apidae</taxon>
        <taxon>Melipona</taxon>
    </lineage>
</organism>
<feature type="region of interest" description="Disordered" evidence="1">
    <location>
        <begin position="108"/>
        <end position="134"/>
    </location>
</feature>